<feature type="region of interest" description="Disordered" evidence="1">
    <location>
        <begin position="236"/>
        <end position="255"/>
    </location>
</feature>
<evidence type="ECO:0000256" key="1">
    <source>
        <dbReference type="SAM" id="MobiDB-lite"/>
    </source>
</evidence>
<evidence type="ECO:0000313" key="3">
    <source>
        <dbReference type="EMBL" id="KAL0059831.1"/>
    </source>
</evidence>
<keyword evidence="2" id="KW-0472">Membrane</keyword>
<protein>
    <submittedName>
        <fullName evidence="3">Uncharacterized protein</fullName>
    </submittedName>
</protein>
<gene>
    <name evidence="3" type="ORF">AAF712_013404</name>
</gene>
<proteinExistence type="predicted"/>
<reference evidence="3 4" key="1">
    <citation type="submission" date="2024-05" db="EMBL/GenBank/DDBJ databases">
        <title>A draft genome resource for the thread blight pathogen Marasmius tenuissimus strain MS-2.</title>
        <authorList>
            <person name="Yulfo-Soto G.E."/>
            <person name="Baruah I.K."/>
            <person name="Amoako-Attah I."/>
            <person name="Bukari Y."/>
            <person name="Meinhardt L.W."/>
            <person name="Bailey B.A."/>
            <person name="Cohen S.P."/>
        </authorList>
    </citation>
    <scope>NUCLEOTIDE SEQUENCE [LARGE SCALE GENOMIC DNA]</scope>
    <source>
        <strain evidence="3 4">MS-2</strain>
    </source>
</reference>
<feature type="compositionally biased region" description="Polar residues" evidence="1">
    <location>
        <begin position="141"/>
        <end position="172"/>
    </location>
</feature>
<organism evidence="3 4">
    <name type="scientific">Marasmius tenuissimus</name>
    <dbReference type="NCBI Taxonomy" id="585030"/>
    <lineage>
        <taxon>Eukaryota</taxon>
        <taxon>Fungi</taxon>
        <taxon>Dikarya</taxon>
        <taxon>Basidiomycota</taxon>
        <taxon>Agaricomycotina</taxon>
        <taxon>Agaricomycetes</taxon>
        <taxon>Agaricomycetidae</taxon>
        <taxon>Agaricales</taxon>
        <taxon>Marasmiineae</taxon>
        <taxon>Marasmiaceae</taxon>
        <taxon>Marasmius</taxon>
    </lineage>
</organism>
<evidence type="ECO:0000256" key="2">
    <source>
        <dbReference type="SAM" id="Phobius"/>
    </source>
</evidence>
<sequence>MSTTFAPTTLPTPTALTATVFLPTASPNKTTFAPTFSFTMATSSNVSSTASTTPSTFVTRSIISTITNTLSDSAVAALPSSTQRPPDDTHKANVGVIAGVTSTIGVLTLVVATFCVIRWKQRRRLNNASIAHPLPPPTPPMTESHTLNSTRPSISTTSPHTTAPFDSSVTRSTPPPRKPHQIFSRLERENKNQPSHTETASTVSDENISVNKAEISAMRAEMRAMKTRLAVLEAEVADQPPDYVSSYSSTSRSAR</sequence>
<evidence type="ECO:0000313" key="4">
    <source>
        <dbReference type="Proteomes" id="UP001437256"/>
    </source>
</evidence>
<comment type="caution">
    <text evidence="3">The sequence shown here is derived from an EMBL/GenBank/DDBJ whole genome shotgun (WGS) entry which is preliminary data.</text>
</comment>
<keyword evidence="2" id="KW-1133">Transmembrane helix</keyword>
<feature type="transmembrane region" description="Helical" evidence="2">
    <location>
        <begin position="94"/>
        <end position="117"/>
    </location>
</feature>
<accession>A0ABR2ZE17</accession>
<feature type="compositionally biased region" description="Polar residues" evidence="1">
    <location>
        <begin position="192"/>
        <end position="206"/>
    </location>
</feature>
<feature type="compositionally biased region" description="Low complexity" evidence="1">
    <location>
        <begin position="245"/>
        <end position="255"/>
    </location>
</feature>
<dbReference type="Proteomes" id="UP001437256">
    <property type="component" value="Unassembled WGS sequence"/>
</dbReference>
<keyword evidence="2" id="KW-0812">Transmembrane</keyword>
<keyword evidence="4" id="KW-1185">Reference proteome</keyword>
<feature type="region of interest" description="Disordered" evidence="1">
    <location>
        <begin position="129"/>
        <end position="206"/>
    </location>
</feature>
<dbReference type="EMBL" id="JBBXMP010000204">
    <property type="protein sequence ID" value="KAL0059831.1"/>
    <property type="molecule type" value="Genomic_DNA"/>
</dbReference>
<name>A0ABR2ZE17_9AGAR</name>